<keyword evidence="1" id="KW-1133">Transmembrane helix</keyword>
<reference evidence="3 4" key="1">
    <citation type="submission" date="2024-08" db="EMBL/GenBank/DDBJ databases">
        <title>Gnathostoma spinigerum genome.</title>
        <authorList>
            <person name="Gonzalez-Bertolin B."/>
            <person name="Monzon S."/>
            <person name="Zaballos A."/>
            <person name="Jimenez P."/>
            <person name="Dekumyoy P."/>
            <person name="Varona S."/>
            <person name="Cuesta I."/>
            <person name="Sumanam S."/>
            <person name="Adisakwattana P."/>
            <person name="Gasser R.B."/>
            <person name="Hernandez-Gonzalez A."/>
            <person name="Young N.D."/>
            <person name="Perteguer M.J."/>
        </authorList>
    </citation>
    <scope>NUCLEOTIDE SEQUENCE [LARGE SCALE GENOMIC DNA]</scope>
    <source>
        <strain evidence="3">AL3</strain>
        <tissue evidence="3">Liver</tissue>
    </source>
</reference>
<feature type="signal peptide" evidence="2">
    <location>
        <begin position="1"/>
        <end position="21"/>
    </location>
</feature>
<sequence length="357" mass="40318">MGIFGSHAFALISFITVFIESGQQYVKLPFRSPYTQTTSFEWAPGQFTFTFRPPPYAIPVVSPVPPQQTNTLSTFTTGSFPNPIPFFPSDLSSSPQNQLENRNLANSEITAGREQISVNSQPMESTKPAIVELDASNDGKRWDAYSLQYTTSHCDHVSRQRINQCSWELIRYGVFDNSNHTVEKLTLQFLRSQTRENFIRICGAYKRYTQCIGQFSGQACYSDMQFNRTIASTDAALRYACGSDFRSMLAYWYCYEYAFTESSRVQCDAHTHLEEVPPTNVSDSSDFDAVCRTLNDHFECIRKPIVFTCGKNSWNVLEKIMQAAVRSRMPACQVSLGCGLSAIPAFVFVSLFGIVFH</sequence>
<feature type="transmembrane region" description="Helical" evidence="1">
    <location>
        <begin position="334"/>
        <end position="356"/>
    </location>
</feature>
<dbReference type="EMBL" id="JBGFUD010000429">
    <property type="protein sequence ID" value="MFH4974505.1"/>
    <property type="molecule type" value="Genomic_DNA"/>
</dbReference>
<proteinExistence type="predicted"/>
<accession>A0ABD6EDV5</accession>
<dbReference type="AlphaFoldDB" id="A0ABD6EDV5"/>
<keyword evidence="1" id="KW-0472">Membrane</keyword>
<evidence type="ECO:0000313" key="3">
    <source>
        <dbReference type="EMBL" id="MFH4974505.1"/>
    </source>
</evidence>
<organism evidence="3 4">
    <name type="scientific">Gnathostoma spinigerum</name>
    <dbReference type="NCBI Taxonomy" id="75299"/>
    <lineage>
        <taxon>Eukaryota</taxon>
        <taxon>Metazoa</taxon>
        <taxon>Ecdysozoa</taxon>
        <taxon>Nematoda</taxon>
        <taxon>Chromadorea</taxon>
        <taxon>Rhabditida</taxon>
        <taxon>Spirurina</taxon>
        <taxon>Gnathostomatomorpha</taxon>
        <taxon>Gnathostomatoidea</taxon>
        <taxon>Gnathostomatidae</taxon>
        <taxon>Gnathostoma</taxon>
    </lineage>
</organism>
<keyword evidence="1" id="KW-0812">Transmembrane</keyword>
<dbReference type="PANTHER" id="PTHR37431">
    <property type="entry name" value="PROTEIN CBG06927"/>
    <property type="match status" value="1"/>
</dbReference>
<dbReference type="PANTHER" id="PTHR37431:SF1">
    <property type="entry name" value="DUF725 DOMAIN-CONTAINING PROTEIN"/>
    <property type="match status" value="1"/>
</dbReference>
<feature type="chain" id="PRO_5044881514" evidence="2">
    <location>
        <begin position="22"/>
        <end position="357"/>
    </location>
</feature>
<name>A0ABD6EDV5_9BILA</name>
<keyword evidence="2" id="KW-0732">Signal</keyword>
<protein>
    <submittedName>
        <fullName evidence="3">Uncharacterized protein</fullName>
    </submittedName>
</protein>
<keyword evidence="4" id="KW-1185">Reference proteome</keyword>
<dbReference type="Proteomes" id="UP001608902">
    <property type="component" value="Unassembled WGS sequence"/>
</dbReference>
<comment type="caution">
    <text evidence="3">The sequence shown here is derived from an EMBL/GenBank/DDBJ whole genome shotgun (WGS) entry which is preliminary data.</text>
</comment>
<evidence type="ECO:0000313" key="4">
    <source>
        <dbReference type="Proteomes" id="UP001608902"/>
    </source>
</evidence>
<evidence type="ECO:0000256" key="1">
    <source>
        <dbReference type="SAM" id="Phobius"/>
    </source>
</evidence>
<gene>
    <name evidence="3" type="ORF">AB6A40_001214</name>
</gene>
<evidence type="ECO:0000256" key="2">
    <source>
        <dbReference type="SAM" id="SignalP"/>
    </source>
</evidence>